<accession>A0A1E5W3P1</accession>
<dbReference type="InterPro" id="IPR044837">
    <property type="entry name" value="REM16-like"/>
</dbReference>
<dbReference type="SUPFAM" id="SSF101936">
    <property type="entry name" value="DNA-binding pseudobarrel domain"/>
    <property type="match status" value="3"/>
</dbReference>
<feature type="domain" description="TF-B3" evidence="7">
    <location>
        <begin position="24"/>
        <end position="117"/>
    </location>
</feature>
<evidence type="ECO:0000256" key="4">
    <source>
        <dbReference type="ARBA" id="ARBA00023163"/>
    </source>
</evidence>
<organism evidence="8 9">
    <name type="scientific">Dichanthelium oligosanthes</name>
    <dbReference type="NCBI Taxonomy" id="888268"/>
    <lineage>
        <taxon>Eukaryota</taxon>
        <taxon>Viridiplantae</taxon>
        <taxon>Streptophyta</taxon>
        <taxon>Embryophyta</taxon>
        <taxon>Tracheophyta</taxon>
        <taxon>Spermatophyta</taxon>
        <taxon>Magnoliopsida</taxon>
        <taxon>Liliopsida</taxon>
        <taxon>Poales</taxon>
        <taxon>Poaceae</taxon>
        <taxon>PACMAD clade</taxon>
        <taxon>Panicoideae</taxon>
        <taxon>Panicodae</taxon>
        <taxon>Paniceae</taxon>
        <taxon>Dichantheliinae</taxon>
        <taxon>Dichanthelium</taxon>
    </lineage>
</organism>
<name>A0A1E5W3P1_9POAL</name>
<sequence>MGNEKMRSHVVADEDFRSCMGNEKMRFHVVADEDCRSCMRIPQEAGCLFRKINYETIKLNALSGCLYDIGVSKEMGEIVLRSGWDIFATAHNLEENDSLVFKFCGTSSFKVQIYSSHGGSQKISSCVSPLPEILEAVLPRNEVPYPGHAHKAADLDYFTLGGSRLTKAQDKKVLEMAHTIRSQIPLYVAVMKKTNVDVKGCYIRIPSILLKDAIDEVFKATVKLEAPDSNIYSISAAQQSDNEIVLQSGWDAFVVAHRVQEGDLIIFRYKGNSRLEVFILDRNGGQKTSSSFGIGYVPNTQEMSDDSVQVIDPPHKTVDIIDLSSSNSSDDDNTVAAYNAKSASPQKRQLDHCAKNRRMDSTSSPSIKSHHEHETHEDLQASMVDGVKQSPLYSNNSEGPSLPPYIISRNITLSRAQEKMVLEKVQAIGSKFPIFVSVMNKTSTGEKGFLMRFATEYARRCLPSATQDLTLRLEGCRSKQWHTVLHVQGGQSRARNEARIAVGWAEFVTDNRLWLGDICMFEMVKITRRLKMIVHLIRQSSVHV</sequence>
<evidence type="ECO:0000256" key="2">
    <source>
        <dbReference type="ARBA" id="ARBA00023015"/>
    </source>
</evidence>
<evidence type="ECO:0000313" key="9">
    <source>
        <dbReference type="Proteomes" id="UP000095767"/>
    </source>
</evidence>
<dbReference type="GO" id="GO:0003677">
    <property type="term" value="F:DNA binding"/>
    <property type="evidence" value="ECO:0007669"/>
    <property type="project" value="UniProtKB-KW"/>
</dbReference>
<keyword evidence="2" id="KW-0805">Transcription regulation</keyword>
<keyword evidence="4" id="KW-0804">Transcription</keyword>
<dbReference type="EMBL" id="LWDX02022211">
    <property type="protein sequence ID" value="OEL32032.1"/>
    <property type="molecule type" value="Genomic_DNA"/>
</dbReference>
<comment type="subcellular location">
    <subcellularLocation>
        <location evidence="1">Nucleus</location>
    </subcellularLocation>
</comment>
<evidence type="ECO:0000256" key="5">
    <source>
        <dbReference type="ARBA" id="ARBA00023242"/>
    </source>
</evidence>
<dbReference type="InterPro" id="IPR003340">
    <property type="entry name" value="B3_DNA-bd"/>
</dbReference>
<protein>
    <recommendedName>
        <fullName evidence="7">TF-B3 domain-containing protein</fullName>
    </recommendedName>
</protein>
<reference evidence="8 9" key="1">
    <citation type="submission" date="2016-09" db="EMBL/GenBank/DDBJ databases">
        <title>The draft genome of Dichanthelium oligosanthes: A C3 panicoid grass species.</title>
        <authorList>
            <person name="Studer A.J."/>
            <person name="Schnable J.C."/>
            <person name="Brutnell T.P."/>
        </authorList>
    </citation>
    <scope>NUCLEOTIDE SEQUENCE [LARGE SCALE GENOMIC DNA]</scope>
    <source>
        <strain evidence="9">cv. Kellogg 1175</strain>
        <tissue evidence="8">Leaf</tissue>
    </source>
</reference>
<dbReference type="PROSITE" id="PS50863">
    <property type="entry name" value="B3"/>
    <property type="match status" value="3"/>
</dbReference>
<evidence type="ECO:0000256" key="6">
    <source>
        <dbReference type="SAM" id="MobiDB-lite"/>
    </source>
</evidence>
<dbReference type="AlphaFoldDB" id="A0A1E5W3P1"/>
<dbReference type="OrthoDB" id="671860at2759"/>
<dbReference type="Gene3D" id="2.40.330.10">
    <property type="entry name" value="DNA-binding pseudobarrel domain"/>
    <property type="match status" value="3"/>
</dbReference>
<dbReference type="InterPro" id="IPR015300">
    <property type="entry name" value="DNA-bd_pseudobarrel_sf"/>
</dbReference>
<comment type="caution">
    <text evidence="8">The sequence shown here is derived from an EMBL/GenBank/DDBJ whole genome shotgun (WGS) entry which is preliminary data.</text>
</comment>
<dbReference type="SMART" id="SM01019">
    <property type="entry name" value="B3"/>
    <property type="match status" value="3"/>
</dbReference>
<dbReference type="CDD" id="cd10017">
    <property type="entry name" value="B3_DNA"/>
    <property type="match status" value="3"/>
</dbReference>
<dbReference type="GO" id="GO:0005634">
    <property type="term" value="C:nucleus"/>
    <property type="evidence" value="ECO:0007669"/>
    <property type="project" value="UniProtKB-SubCell"/>
</dbReference>
<evidence type="ECO:0000256" key="1">
    <source>
        <dbReference type="ARBA" id="ARBA00004123"/>
    </source>
</evidence>
<evidence type="ECO:0000256" key="3">
    <source>
        <dbReference type="ARBA" id="ARBA00023125"/>
    </source>
</evidence>
<feature type="compositionally biased region" description="Basic and acidic residues" evidence="6">
    <location>
        <begin position="348"/>
        <end position="360"/>
    </location>
</feature>
<proteinExistence type="predicted"/>
<feature type="compositionally biased region" description="Basic and acidic residues" evidence="6">
    <location>
        <begin position="369"/>
        <end position="379"/>
    </location>
</feature>
<keyword evidence="9" id="KW-1185">Reference proteome</keyword>
<feature type="domain" description="TF-B3" evidence="7">
    <location>
        <begin position="436"/>
        <end position="540"/>
    </location>
</feature>
<gene>
    <name evidence="8" type="ORF">BAE44_0006949</name>
</gene>
<feature type="region of interest" description="Disordered" evidence="6">
    <location>
        <begin position="321"/>
        <end position="380"/>
    </location>
</feature>
<dbReference type="PANTHER" id="PTHR31391">
    <property type="entry name" value="B3 DOMAIN-CONTAINING PROTEIN OS11G0197600-RELATED"/>
    <property type="match status" value="1"/>
</dbReference>
<dbReference type="STRING" id="888268.A0A1E5W3P1"/>
<feature type="domain" description="TF-B3" evidence="7">
    <location>
        <begin position="188"/>
        <end position="283"/>
    </location>
</feature>
<keyword evidence="5" id="KW-0539">Nucleus</keyword>
<evidence type="ECO:0000313" key="8">
    <source>
        <dbReference type="EMBL" id="OEL32032.1"/>
    </source>
</evidence>
<dbReference type="Proteomes" id="UP000095767">
    <property type="component" value="Unassembled WGS sequence"/>
</dbReference>
<dbReference type="Pfam" id="PF02362">
    <property type="entry name" value="B3"/>
    <property type="match status" value="3"/>
</dbReference>
<evidence type="ECO:0000259" key="7">
    <source>
        <dbReference type="PROSITE" id="PS50863"/>
    </source>
</evidence>
<dbReference type="PANTHER" id="PTHR31391:SF121">
    <property type="entry name" value="B3 DOMAIN-CONTAINING PROTEIN OS08G0325100-RELATED"/>
    <property type="match status" value="1"/>
</dbReference>
<keyword evidence="3" id="KW-0238">DNA-binding</keyword>